<keyword evidence="2" id="KW-1185">Reference proteome</keyword>
<gene>
    <name evidence="1" type="ORF">GCM10011611_16610</name>
</gene>
<dbReference type="EMBL" id="BMJQ01000004">
    <property type="protein sequence ID" value="GGF11610.1"/>
    <property type="molecule type" value="Genomic_DNA"/>
</dbReference>
<dbReference type="InterPro" id="IPR014347">
    <property type="entry name" value="Tautomerase/MIF_sf"/>
</dbReference>
<organism evidence="1 2">
    <name type="scientific">Aliidongia dinghuensis</name>
    <dbReference type="NCBI Taxonomy" id="1867774"/>
    <lineage>
        <taxon>Bacteria</taxon>
        <taxon>Pseudomonadati</taxon>
        <taxon>Pseudomonadota</taxon>
        <taxon>Alphaproteobacteria</taxon>
        <taxon>Rhodospirillales</taxon>
        <taxon>Dongiaceae</taxon>
        <taxon>Aliidongia</taxon>
    </lineage>
</organism>
<comment type="caution">
    <text evidence="1">The sequence shown here is derived from an EMBL/GenBank/DDBJ whole genome shotgun (WGS) entry which is preliminary data.</text>
</comment>
<dbReference type="SUPFAM" id="SSF55331">
    <property type="entry name" value="Tautomerase/MIF"/>
    <property type="match status" value="1"/>
</dbReference>
<accession>A0A8J3E2M9</accession>
<name>A0A8J3E2M9_9PROT</name>
<sequence>MPMITVRYVTPKEGEDLRPRIAELAVRLGHEKLGKDPGVTAVLVEAADPQGWFIAGKRPTDAGLAAFWLDIKITAGTNTKAETAAFVKAVFDGMSALLGPTHEESYVLVHAADGDAYGYGGRTQNARWAVAHPG</sequence>
<dbReference type="AlphaFoldDB" id="A0A8J3E2M9"/>
<dbReference type="PANTHER" id="PTHR35530:SF1">
    <property type="entry name" value="2-HYDROXYMUCONATE TAUTOMERASE"/>
    <property type="match status" value="1"/>
</dbReference>
<evidence type="ECO:0000313" key="1">
    <source>
        <dbReference type="EMBL" id="GGF11610.1"/>
    </source>
</evidence>
<reference evidence="1" key="1">
    <citation type="journal article" date="2014" name="Int. J. Syst. Evol. Microbiol.">
        <title>Complete genome sequence of Corynebacterium casei LMG S-19264T (=DSM 44701T), isolated from a smear-ripened cheese.</title>
        <authorList>
            <consortium name="US DOE Joint Genome Institute (JGI-PGF)"/>
            <person name="Walter F."/>
            <person name="Albersmeier A."/>
            <person name="Kalinowski J."/>
            <person name="Ruckert C."/>
        </authorList>
    </citation>
    <scope>NUCLEOTIDE SEQUENCE</scope>
    <source>
        <strain evidence="1">CGMCC 1.15725</strain>
    </source>
</reference>
<protein>
    <submittedName>
        <fullName evidence="1">4-oxalocrotonate tautomerase</fullName>
    </submittedName>
</protein>
<proteinExistence type="predicted"/>
<dbReference type="RefSeq" id="WP_189044581.1">
    <property type="nucleotide sequence ID" value="NZ_BMJQ01000004.1"/>
</dbReference>
<dbReference type="PANTHER" id="PTHR35530">
    <property type="entry name" value="TAUTOMERASE-RELATED"/>
    <property type="match status" value="1"/>
</dbReference>
<reference evidence="1" key="2">
    <citation type="submission" date="2020-09" db="EMBL/GenBank/DDBJ databases">
        <authorList>
            <person name="Sun Q."/>
            <person name="Zhou Y."/>
        </authorList>
    </citation>
    <scope>NUCLEOTIDE SEQUENCE</scope>
    <source>
        <strain evidence="1">CGMCC 1.15725</strain>
    </source>
</reference>
<evidence type="ECO:0000313" key="2">
    <source>
        <dbReference type="Proteomes" id="UP000646365"/>
    </source>
</evidence>
<dbReference type="Proteomes" id="UP000646365">
    <property type="component" value="Unassembled WGS sequence"/>
</dbReference>
<dbReference type="Gene3D" id="3.30.429.10">
    <property type="entry name" value="Macrophage Migration Inhibitory Factor"/>
    <property type="match status" value="1"/>
</dbReference>